<sequence>MKQGKIGFKSFVLQVAYAAYVVPRVDAPTQQTYDAKQTEQVSPPSFGKPWFYFDSKCVDIVYPNAVGIGTLELQGVVTGGKVGKGEPVVMSEL</sequence>
<reference evidence="1 2" key="1">
    <citation type="submission" date="2010-10" db="EMBL/GenBank/DDBJ databases">
        <authorList>
            <person name="Muzny D."/>
            <person name="Qin X."/>
            <person name="Deng J."/>
            <person name="Jiang H."/>
            <person name="Liu Y."/>
            <person name="Qu J."/>
            <person name="Song X.-Z."/>
            <person name="Zhang L."/>
            <person name="Thornton R."/>
            <person name="Coyle M."/>
            <person name="Francisco L."/>
            <person name="Jackson L."/>
            <person name="Javaid M."/>
            <person name="Korchina V."/>
            <person name="Kovar C."/>
            <person name="Mata R."/>
            <person name="Mathew T."/>
            <person name="Ngo R."/>
            <person name="Nguyen L."/>
            <person name="Nguyen N."/>
            <person name="Okwuonu G."/>
            <person name="Ongeri F."/>
            <person name="Pham C."/>
            <person name="Simmons D."/>
            <person name="Wilczek-Boney K."/>
            <person name="Hale W."/>
            <person name="Jakkamsetti A."/>
            <person name="Pham P."/>
            <person name="Ruth R."/>
            <person name="San Lucas F."/>
            <person name="Warren J."/>
            <person name="Zhang J."/>
            <person name="Zhao Z."/>
            <person name="Zhou C."/>
            <person name="Zhu D."/>
            <person name="Lee S."/>
            <person name="Bess C."/>
            <person name="Blankenburg K."/>
            <person name="Forbes L."/>
            <person name="Fu Q."/>
            <person name="Gubbala S."/>
            <person name="Hirani K."/>
            <person name="Jayaseelan J.C."/>
            <person name="Lara F."/>
            <person name="Munidasa M."/>
            <person name="Palculict T."/>
            <person name="Patil S."/>
            <person name="Pu L.-L."/>
            <person name="Saada N."/>
            <person name="Tang L."/>
            <person name="Weissenberger G."/>
            <person name="Zhu Y."/>
            <person name="Hemphill L."/>
            <person name="Shang Y."/>
            <person name="Youmans B."/>
            <person name="Ayvaz T."/>
            <person name="Ross M."/>
            <person name="Santibanez J."/>
            <person name="Aqrawi P."/>
            <person name="Gross S."/>
            <person name="Joshi V."/>
            <person name="Fowler G."/>
            <person name="Nazareth L."/>
            <person name="Reid J."/>
            <person name="Worley K."/>
            <person name="Petrosino J."/>
            <person name="Highlander S."/>
            <person name="Gibbs R."/>
        </authorList>
    </citation>
    <scope>NUCLEOTIDE SEQUENCE [LARGE SCALE GENOMIC DNA]</scope>
    <source>
        <strain evidence="1 2">ATCC 33574</strain>
    </source>
</reference>
<organism evidence="1 2">
    <name type="scientific">Segatella buccae ATCC 33574</name>
    <dbReference type="NCBI Taxonomy" id="873513"/>
    <lineage>
        <taxon>Bacteria</taxon>
        <taxon>Pseudomonadati</taxon>
        <taxon>Bacteroidota</taxon>
        <taxon>Bacteroidia</taxon>
        <taxon>Bacteroidales</taxon>
        <taxon>Prevotellaceae</taxon>
        <taxon>Segatella</taxon>
    </lineage>
</organism>
<dbReference type="STRING" id="873513.HMPREF6485_2186"/>
<keyword evidence="2" id="KW-1185">Reference proteome</keyword>
<protein>
    <submittedName>
        <fullName evidence="1">Uncharacterized protein</fullName>
    </submittedName>
</protein>
<comment type="caution">
    <text evidence="1">The sequence shown here is derived from an EMBL/GenBank/DDBJ whole genome shotgun (WGS) entry which is preliminary data.</text>
</comment>
<evidence type="ECO:0000313" key="2">
    <source>
        <dbReference type="Proteomes" id="UP000003112"/>
    </source>
</evidence>
<dbReference type="AlphaFoldDB" id="E6K9A0"/>
<name>E6K9A0_9BACT</name>
<dbReference type="Proteomes" id="UP000003112">
    <property type="component" value="Unassembled WGS sequence"/>
</dbReference>
<accession>E6K9A0</accession>
<dbReference type="HOGENOM" id="CLU_2397156_0_0_10"/>
<gene>
    <name evidence="1" type="ORF">HMPREF6485_2186</name>
</gene>
<evidence type="ECO:0000313" key="1">
    <source>
        <dbReference type="EMBL" id="EFU29908.1"/>
    </source>
</evidence>
<dbReference type="EMBL" id="AEPD01000033">
    <property type="protein sequence ID" value="EFU29908.1"/>
    <property type="molecule type" value="Genomic_DNA"/>
</dbReference>
<proteinExistence type="predicted"/>